<evidence type="ECO:0000256" key="1">
    <source>
        <dbReference type="ARBA" id="ARBA00001946"/>
    </source>
</evidence>
<dbReference type="Proteomes" id="UP000239485">
    <property type="component" value="Unassembled WGS sequence"/>
</dbReference>
<dbReference type="Gene3D" id="3.90.79.10">
    <property type="entry name" value="Nucleoside Triphosphate Pyrophosphohydrolase"/>
    <property type="match status" value="1"/>
</dbReference>
<comment type="caution">
    <text evidence="4">The sequence shown here is derived from an EMBL/GenBank/DDBJ whole genome shotgun (WGS) entry which is preliminary data.</text>
</comment>
<dbReference type="OrthoDB" id="9814308at2"/>
<dbReference type="PROSITE" id="PS00893">
    <property type="entry name" value="NUDIX_BOX"/>
    <property type="match status" value="1"/>
</dbReference>
<protein>
    <submittedName>
        <fullName evidence="4">ADP-ribose pyrophosphatase YjhB (NUDIX family)</fullName>
    </submittedName>
</protein>
<dbReference type="AlphaFoldDB" id="A0A2S6IEC6"/>
<dbReference type="InterPro" id="IPR020084">
    <property type="entry name" value="NUDIX_hydrolase_CS"/>
</dbReference>
<reference evidence="4 5" key="1">
    <citation type="submission" date="2018-02" db="EMBL/GenBank/DDBJ databases">
        <title>Genomic Encyclopedia of Archaeal and Bacterial Type Strains, Phase II (KMG-II): from individual species to whole genera.</title>
        <authorList>
            <person name="Goeker M."/>
        </authorList>
    </citation>
    <scope>NUCLEOTIDE SEQUENCE [LARGE SCALE GENOMIC DNA]</scope>
    <source>
        <strain evidence="4 5">DSM 22857</strain>
    </source>
</reference>
<dbReference type="PANTHER" id="PTHR43046:SF16">
    <property type="entry name" value="ADP-RIBOSE PYROPHOSPHATASE YJHB-RELATED"/>
    <property type="match status" value="1"/>
</dbReference>
<proteinExistence type="predicted"/>
<dbReference type="RefSeq" id="WP_104434765.1">
    <property type="nucleotide sequence ID" value="NZ_PTJD01000014.1"/>
</dbReference>
<dbReference type="InterPro" id="IPR000086">
    <property type="entry name" value="NUDIX_hydrolase_dom"/>
</dbReference>
<name>A0A2S6IEC6_9ACTN</name>
<evidence type="ECO:0000256" key="2">
    <source>
        <dbReference type="ARBA" id="ARBA00022801"/>
    </source>
</evidence>
<dbReference type="SUPFAM" id="SSF55811">
    <property type="entry name" value="Nudix"/>
    <property type="match status" value="1"/>
</dbReference>
<gene>
    <name evidence="4" type="ORF">CLV92_114111</name>
</gene>
<dbReference type="PROSITE" id="PS51462">
    <property type="entry name" value="NUDIX"/>
    <property type="match status" value="1"/>
</dbReference>
<evidence type="ECO:0000313" key="5">
    <source>
        <dbReference type="Proteomes" id="UP000239485"/>
    </source>
</evidence>
<dbReference type="EMBL" id="PTJD01000014">
    <property type="protein sequence ID" value="PPK92510.1"/>
    <property type="molecule type" value="Genomic_DNA"/>
</dbReference>
<accession>A0A2S6IEC6</accession>
<sequence>MGRTEYFHDPAGPRPNRIVTAATTFVLDEHERVLMIQRSDNGLWALPGGTQDVGERIATTAERETREETGYEVRVTGLIGVYSDPGHVIAYDDGEVRQQFALSFRAELLGGELEHSEESPEVRWVADNELDELPMHPSIRLRVDHGFEDRAEPYIG</sequence>
<dbReference type="PANTHER" id="PTHR43046">
    <property type="entry name" value="GDP-MANNOSE MANNOSYL HYDROLASE"/>
    <property type="match status" value="1"/>
</dbReference>
<keyword evidence="2" id="KW-0378">Hydrolase</keyword>
<organism evidence="4 5">
    <name type="scientific">Kineococcus xinjiangensis</name>
    <dbReference type="NCBI Taxonomy" id="512762"/>
    <lineage>
        <taxon>Bacteria</taxon>
        <taxon>Bacillati</taxon>
        <taxon>Actinomycetota</taxon>
        <taxon>Actinomycetes</taxon>
        <taxon>Kineosporiales</taxon>
        <taxon>Kineosporiaceae</taxon>
        <taxon>Kineococcus</taxon>
    </lineage>
</organism>
<dbReference type="InterPro" id="IPR015797">
    <property type="entry name" value="NUDIX_hydrolase-like_dom_sf"/>
</dbReference>
<dbReference type="GO" id="GO:0016787">
    <property type="term" value="F:hydrolase activity"/>
    <property type="evidence" value="ECO:0007669"/>
    <property type="project" value="UniProtKB-KW"/>
</dbReference>
<keyword evidence="5" id="KW-1185">Reference proteome</keyword>
<evidence type="ECO:0000313" key="4">
    <source>
        <dbReference type="EMBL" id="PPK92510.1"/>
    </source>
</evidence>
<feature type="domain" description="Nudix hydrolase" evidence="3">
    <location>
        <begin position="15"/>
        <end position="148"/>
    </location>
</feature>
<comment type="cofactor">
    <cofactor evidence="1">
        <name>Mg(2+)</name>
        <dbReference type="ChEBI" id="CHEBI:18420"/>
    </cofactor>
</comment>
<evidence type="ECO:0000259" key="3">
    <source>
        <dbReference type="PROSITE" id="PS51462"/>
    </source>
</evidence>
<dbReference type="Pfam" id="PF00293">
    <property type="entry name" value="NUDIX"/>
    <property type="match status" value="1"/>
</dbReference>